<dbReference type="InterPro" id="IPR003658">
    <property type="entry name" value="Anti-sigma_ant"/>
</dbReference>
<dbReference type="InterPro" id="IPR002645">
    <property type="entry name" value="STAS_dom"/>
</dbReference>
<dbReference type="Gene3D" id="3.30.750.24">
    <property type="entry name" value="STAS domain"/>
    <property type="match status" value="1"/>
</dbReference>
<name>A0A7W3LL17_ACTNM</name>
<proteinExistence type="inferred from homology"/>
<dbReference type="NCBIfam" id="TIGR00377">
    <property type="entry name" value="ant_ant_sig"/>
    <property type="match status" value="1"/>
</dbReference>
<dbReference type="EMBL" id="JACJIA010000002">
    <property type="protein sequence ID" value="MBA8950090.1"/>
    <property type="molecule type" value="Genomic_DNA"/>
</dbReference>
<comment type="similarity">
    <text evidence="1 2">Belongs to the anti-sigma-factor antagonist family.</text>
</comment>
<accession>A0A7W3LL17</accession>
<reference evidence="4 5" key="1">
    <citation type="submission" date="2020-08" db="EMBL/GenBank/DDBJ databases">
        <title>Genomic Encyclopedia of Type Strains, Phase IV (KMG-IV): sequencing the most valuable type-strain genomes for metagenomic binning, comparative biology and taxonomic classification.</title>
        <authorList>
            <person name="Goeker M."/>
        </authorList>
    </citation>
    <scope>NUCLEOTIDE SEQUENCE [LARGE SCALE GENOMIC DNA]</scope>
    <source>
        <strain evidence="4 5">DSM 44197</strain>
    </source>
</reference>
<dbReference type="PANTHER" id="PTHR33495:SF2">
    <property type="entry name" value="ANTI-SIGMA FACTOR ANTAGONIST TM_1081-RELATED"/>
    <property type="match status" value="1"/>
</dbReference>
<dbReference type="SUPFAM" id="SSF52091">
    <property type="entry name" value="SpoIIaa-like"/>
    <property type="match status" value="1"/>
</dbReference>
<dbReference type="GO" id="GO:0043856">
    <property type="term" value="F:anti-sigma factor antagonist activity"/>
    <property type="evidence" value="ECO:0007669"/>
    <property type="project" value="InterPro"/>
</dbReference>
<dbReference type="PROSITE" id="PS50801">
    <property type="entry name" value="STAS"/>
    <property type="match status" value="1"/>
</dbReference>
<organism evidence="4 5">
    <name type="scientific">Actinomadura namibiensis</name>
    <dbReference type="NCBI Taxonomy" id="182080"/>
    <lineage>
        <taxon>Bacteria</taxon>
        <taxon>Bacillati</taxon>
        <taxon>Actinomycetota</taxon>
        <taxon>Actinomycetes</taxon>
        <taxon>Streptosporangiales</taxon>
        <taxon>Thermomonosporaceae</taxon>
        <taxon>Actinomadura</taxon>
    </lineage>
</organism>
<gene>
    <name evidence="4" type="ORF">HNR61_001703</name>
</gene>
<comment type="caution">
    <text evidence="4">The sequence shown here is derived from an EMBL/GenBank/DDBJ whole genome shotgun (WGS) entry which is preliminary data.</text>
</comment>
<dbReference type="AlphaFoldDB" id="A0A7W3LL17"/>
<dbReference type="Pfam" id="PF01740">
    <property type="entry name" value="STAS"/>
    <property type="match status" value="1"/>
</dbReference>
<dbReference type="PANTHER" id="PTHR33495">
    <property type="entry name" value="ANTI-SIGMA FACTOR ANTAGONIST TM_1081-RELATED-RELATED"/>
    <property type="match status" value="1"/>
</dbReference>
<dbReference type="InterPro" id="IPR036513">
    <property type="entry name" value="STAS_dom_sf"/>
</dbReference>
<dbReference type="RefSeq" id="WP_182842561.1">
    <property type="nucleotide sequence ID" value="NZ_BAAALP010000031.1"/>
</dbReference>
<protein>
    <recommendedName>
        <fullName evidence="2">Anti-sigma factor antagonist</fullName>
    </recommendedName>
</protein>
<evidence type="ECO:0000256" key="1">
    <source>
        <dbReference type="ARBA" id="ARBA00009013"/>
    </source>
</evidence>
<keyword evidence="5" id="KW-1185">Reference proteome</keyword>
<evidence type="ECO:0000259" key="3">
    <source>
        <dbReference type="PROSITE" id="PS50801"/>
    </source>
</evidence>
<sequence length="118" mass="12729">MDFSAEHRRYGDRTIVALGGDIDVSTSGRLRETLLGLVEDGARHLVVEMDGVTFLDSTGLGVLVGVFHRLRALGGTLVFAGGTSRVRDVFHVTQLTKIFPMFPSVEEALRAEPTATGD</sequence>
<dbReference type="CDD" id="cd07043">
    <property type="entry name" value="STAS_anti-anti-sigma_factors"/>
    <property type="match status" value="1"/>
</dbReference>
<evidence type="ECO:0000313" key="4">
    <source>
        <dbReference type="EMBL" id="MBA8950090.1"/>
    </source>
</evidence>
<dbReference type="Proteomes" id="UP000572680">
    <property type="component" value="Unassembled WGS sequence"/>
</dbReference>
<evidence type="ECO:0000256" key="2">
    <source>
        <dbReference type="RuleBase" id="RU003749"/>
    </source>
</evidence>
<evidence type="ECO:0000313" key="5">
    <source>
        <dbReference type="Proteomes" id="UP000572680"/>
    </source>
</evidence>
<feature type="domain" description="STAS" evidence="3">
    <location>
        <begin position="3"/>
        <end position="112"/>
    </location>
</feature>